<dbReference type="KEGG" id="pdl:Pyrde_0150"/>
<dbReference type="InterPro" id="IPR035068">
    <property type="entry name" value="TldD/PmbA_N"/>
</dbReference>
<dbReference type="Gene3D" id="3.30.2290.10">
    <property type="entry name" value="PmbA/TldD superfamily"/>
    <property type="match status" value="1"/>
</dbReference>
<proteinExistence type="predicted"/>
<dbReference type="InterPro" id="IPR045570">
    <property type="entry name" value="Metalloprtase-TldD/E_cen_dom"/>
</dbReference>
<dbReference type="SUPFAM" id="SSF111283">
    <property type="entry name" value="Putative modulator of DNA gyrase, PmbA/TldD"/>
    <property type="match status" value="1"/>
</dbReference>
<feature type="domain" description="Metalloprotease TldD/E N-terminal" evidence="1">
    <location>
        <begin position="26"/>
        <end position="90"/>
    </location>
</feature>
<dbReference type="Proteomes" id="UP000058613">
    <property type="component" value="Chromosome"/>
</dbReference>
<dbReference type="GO" id="GO:0006508">
    <property type="term" value="P:proteolysis"/>
    <property type="evidence" value="ECO:0007669"/>
    <property type="project" value="UniProtKB-KW"/>
</dbReference>
<dbReference type="EMBL" id="NCQP01000006">
    <property type="protein sequence ID" value="OWJ54284.1"/>
    <property type="molecule type" value="Genomic_DNA"/>
</dbReference>
<keyword evidence="4" id="KW-0645">Protease</keyword>
<dbReference type="Proteomes" id="UP000196694">
    <property type="component" value="Unassembled WGS sequence"/>
</dbReference>
<dbReference type="Pfam" id="PF19289">
    <property type="entry name" value="PmbA_TldD_3rd"/>
    <property type="match status" value="1"/>
</dbReference>
<dbReference type="GeneID" id="26098476"/>
<evidence type="ECO:0000313" key="5">
    <source>
        <dbReference type="EMBL" id="OWJ54284.1"/>
    </source>
</evidence>
<dbReference type="OrthoDB" id="84520at2157"/>
<dbReference type="PANTHER" id="PTHR43421:SF1">
    <property type="entry name" value="METALLOPROTEASE PMBA"/>
    <property type="match status" value="1"/>
</dbReference>
<evidence type="ECO:0000313" key="6">
    <source>
        <dbReference type="Proteomes" id="UP000058613"/>
    </source>
</evidence>
<dbReference type="EMBL" id="CP013011">
    <property type="protein sequence ID" value="ALL00200.1"/>
    <property type="molecule type" value="Genomic_DNA"/>
</dbReference>
<evidence type="ECO:0000313" key="7">
    <source>
        <dbReference type="Proteomes" id="UP000196694"/>
    </source>
</evidence>
<feature type="domain" description="Metalloprotease TldD/E central" evidence="3">
    <location>
        <begin position="122"/>
        <end position="219"/>
    </location>
</feature>
<accession>A0A0P0N1V5</accession>
<reference evidence="4 6" key="1">
    <citation type="submission" date="2015-10" db="EMBL/GenBank/DDBJ databases">
        <title>Complete genome sequence of hyperthermophilic archaeon Pyrodictium delaneyi Su06.</title>
        <authorList>
            <person name="Jung J.-H."/>
            <person name="Lin J."/>
            <person name="Holden J.F."/>
            <person name="Park C.-S."/>
        </authorList>
    </citation>
    <scope>NUCLEOTIDE SEQUENCE [LARGE SCALE GENOMIC DNA]</scope>
    <source>
        <strain evidence="4 6">Su06</strain>
    </source>
</reference>
<name>A0A0P0N1V5_9CREN</name>
<dbReference type="Pfam" id="PF19290">
    <property type="entry name" value="PmbA_TldD_2nd"/>
    <property type="match status" value="1"/>
</dbReference>
<evidence type="ECO:0000259" key="3">
    <source>
        <dbReference type="Pfam" id="PF19290"/>
    </source>
</evidence>
<keyword evidence="7" id="KW-1185">Reference proteome</keyword>
<dbReference type="GO" id="GO:0008237">
    <property type="term" value="F:metallopeptidase activity"/>
    <property type="evidence" value="ECO:0007669"/>
    <property type="project" value="InterPro"/>
</dbReference>
<dbReference type="InterPro" id="IPR047657">
    <property type="entry name" value="PmbA"/>
</dbReference>
<gene>
    <name evidence="5" type="ORF">Pdsh_07300</name>
    <name evidence="4" type="ORF">Pyrde_0150</name>
</gene>
<protein>
    <submittedName>
        <fullName evidence="4">Zn-dependent protease TldD</fullName>
    </submittedName>
</protein>
<keyword evidence="4" id="KW-0378">Hydrolase</keyword>
<feature type="domain" description="Metalloprotease TldD/E C-terminal" evidence="2">
    <location>
        <begin position="230"/>
        <end position="450"/>
    </location>
</feature>
<dbReference type="InterPro" id="IPR045569">
    <property type="entry name" value="Metalloprtase-TldD/E_C"/>
</dbReference>
<dbReference type="AlphaFoldDB" id="A0A0P0N1V5"/>
<reference evidence="5 7" key="2">
    <citation type="submission" date="2017-05" db="EMBL/GenBank/DDBJ databases">
        <title>The draft genome of the hyperthermophilic archaeon 'Pyrodictium delaneyi strain Hulk', an iron and nitrate reducer, reveals the capacity for sulfate reduction.</title>
        <authorList>
            <person name="Demey L.M."/>
            <person name="Miller C."/>
            <person name="Manzella M."/>
            <person name="Reguera G."/>
            <person name="Kashefi K."/>
        </authorList>
    </citation>
    <scope>NUCLEOTIDE SEQUENCE [LARGE SCALE GENOMIC DNA]</scope>
    <source>
        <strain evidence="5 7">Hulk</strain>
    </source>
</reference>
<evidence type="ECO:0000313" key="4">
    <source>
        <dbReference type="EMBL" id="ALL00200.1"/>
    </source>
</evidence>
<evidence type="ECO:0000259" key="1">
    <source>
        <dbReference type="Pfam" id="PF01523"/>
    </source>
</evidence>
<sequence length="453" mass="49409">MSSRVSPAELGVMAARWAIREGATEAEVYVSVARGYSIDIRTNKIETLEVIDDAGVGIRVAVGKRTGFAYTTGLEFRDVREAVARAVKQAKVAPEDRWWHGFPEPSRSYPEPGNIFNPVLARIEPETVLEHAREMLDTASAVSDLVLARGSISVYWVERAVVNTNGVYRIDVGTTAVVTAGVTIRKEGLVTPMIYEFDASRVAIPETSRVVERAAETAKLCTTIYRDLPTGRYTVVLAPKVLAELMGATVLYSLRGDIYVQGRSYYRDKLGEQALSEKITIVDDGVLKGGDRTWRFDGEGVATARKALVEKGVVREFIFDSYWAGRAGRESTGNASRDGYASRPIPGYTNIVVEPGDAAPEELLEGKVLVIHQIQGAHTASSDTGEYSVLANPAIYYENGEPRGWVPGAVLAGNFYREVASSIEMLGKTLERAYPGVYMPWARLSGITVATKG</sequence>
<organism evidence="4 6">
    <name type="scientific">Pyrodictium delaneyi</name>
    <dbReference type="NCBI Taxonomy" id="1273541"/>
    <lineage>
        <taxon>Archaea</taxon>
        <taxon>Thermoproteota</taxon>
        <taxon>Thermoprotei</taxon>
        <taxon>Desulfurococcales</taxon>
        <taxon>Pyrodictiaceae</taxon>
        <taxon>Pyrodictium</taxon>
    </lineage>
</organism>
<dbReference type="GO" id="GO:0005829">
    <property type="term" value="C:cytosol"/>
    <property type="evidence" value="ECO:0007669"/>
    <property type="project" value="TreeGrafter"/>
</dbReference>
<evidence type="ECO:0000259" key="2">
    <source>
        <dbReference type="Pfam" id="PF19289"/>
    </source>
</evidence>
<dbReference type="RefSeq" id="WP_055407375.1">
    <property type="nucleotide sequence ID" value="NZ_CP013011.1"/>
</dbReference>
<dbReference type="Pfam" id="PF01523">
    <property type="entry name" value="PmbA_TldD_1st"/>
    <property type="match status" value="1"/>
</dbReference>
<dbReference type="PANTHER" id="PTHR43421">
    <property type="entry name" value="METALLOPROTEASE PMBA"/>
    <property type="match status" value="1"/>
</dbReference>
<dbReference type="STRING" id="1273541.Pyrde_0150"/>
<dbReference type="InterPro" id="IPR002510">
    <property type="entry name" value="Metalloprtase-TldD/E_N"/>
</dbReference>
<dbReference type="InterPro" id="IPR036059">
    <property type="entry name" value="TldD/PmbA_sf"/>
</dbReference>